<keyword evidence="3" id="KW-1185">Reference proteome</keyword>
<feature type="signal peptide" evidence="1">
    <location>
        <begin position="1"/>
        <end position="20"/>
    </location>
</feature>
<gene>
    <name evidence="2" type="ordered locus">DSY3559</name>
</gene>
<evidence type="ECO:0000256" key="1">
    <source>
        <dbReference type="SAM" id="SignalP"/>
    </source>
</evidence>
<sequence>MITYMARTSSAACAPIFSTAAILPRPAKSCLCTAIPMLTGWRRSLKPSLWMSSNCRKIKECSCGFPAGSAVFCKASEAVKKNGLVVQCCNWNDLC</sequence>
<keyword evidence="1" id="KW-0732">Signal</keyword>
<dbReference type="HOGENOM" id="CLU_2368271_0_0_9"/>
<reference evidence="2 3" key="1">
    <citation type="journal article" date="2006" name="J. Bacteriol.">
        <title>Complete genome sequence of the dehalorespiring bacterium Desulfitobacterium hafniense Y51 and comparison with Dehalococcoides ethenogenes 195.</title>
        <authorList>
            <person name="Nonaka H."/>
            <person name="Keresztes G."/>
            <person name="Shinoda Y."/>
            <person name="Ikenaga Y."/>
            <person name="Abe M."/>
            <person name="Naito K."/>
            <person name="Inatomi K."/>
            <person name="Furukawa K."/>
            <person name="Inui M."/>
            <person name="Yukawa H."/>
        </authorList>
    </citation>
    <scope>NUCLEOTIDE SEQUENCE [LARGE SCALE GENOMIC DNA]</scope>
    <source>
        <strain evidence="2 3">Y51</strain>
    </source>
</reference>
<feature type="chain" id="PRO_5004202270" description="Secreted protein" evidence="1">
    <location>
        <begin position="21"/>
        <end position="95"/>
    </location>
</feature>
<evidence type="ECO:0000313" key="3">
    <source>
        <dbReference type="Proteomes" id="UP000001946"/>
    </source>
</evidence>
<dbReference type="AlphaFoldDB" id="Q24RJ4"/>
<name>Q24RJ4_DESHY</name>
<dbReference type="Proteomes" id="UP000001946">
    <property type="component" value="Chromosome"/>
</dbReference>
<evidence type="ECO:0000313" key="2">
    <source>
        <dbReference type="EMBL" id="BAE85348.1"/>
    </source>
</evidence>
<dbReference type="KEGG" id="dsy:DSY3559"/>
<organism evidence="2 3">
    <name type="scientific">Desulfitobacterium hafniense (strain Y51)</name>
    <dbReference type="NCBI Taxonomy" id="138119"/>
    <lineage>
        <taxon>Bacteria</taxon>
        <taxon>Bacillati</taxon>
        <taxon>Bacillota</taxon>
        <taxon>Clostridia</taxon>
        <taxon>Eubacteriales</taxon>
        <taxon>Desulfitobacteriaceae</taxon>
        <taxon>Desulfitobacterium</taxon>
    </lineage>
</organism>
<proteinExistence type="predicted"/>
<dbReference type="EMBL" id="AP008230">
    <property type="protein sequence ID" value="BAE85348.1"/>
    <property type="molecule type" value="Genomic_DNA"/>
</dbReference>
<accession>Q24RJ4</accession>
<evidence type="ECO:0008006" key="4">
    <source>
        <dbReference type="Google" id="ProtNLM"/>
    </source>
</evidence>
<protein>
    <recommendedName>
        <fullName evidence="4">Secreted protein</fullName>
    </recommendedName>
</protein>